<evidence type="ECO:0000256" key="2">
    <source>
        <dbReference type="ARBA" id="ARBA00022630"/>
    </source>
</evidence>
<dbReference type="RefSeq" id="WP_212019084.1">
    <property type="nucleotide sequence ID" value="NZ_JAAFYZ010000223.1"/>
</dbReference>
<organism evidence="6 7">
    <name type="scientific">Catenulispora pinistramenti</name>
    <dbReference type="NCBI Taxonomy" id="2705254"/>
    <lineage>
        <taxon>Bacteria</taxon>
        <taxon>Bacillati</taxon>
        <taxon>Actinomycetota</taxon>
        <taxon>Actinomycetes</taxon>
        <taxon>Catenulisporales</taxon>
        <taxon>Catenulisporaceae</taxon>
        <taxon>Catenulispora</taxon>
    </lineage>
</organism>
<feature type="region of interest" description="Disordered" evidence="4">
    <location>
        <begin position="323"/>
        <end position="352"/>
    </location>
</feature>
<feature type="domain" description="FAD-binding" evidence="5">
    <location>
        <begin position="6"/>
        <end position="319"/>
    </location>
</feature>
<dbReference type="Gene3D" id="3.30.70.2450">
    <property type="match status" value="1"/>
</dbReference>
<reference evidence="6 7" key="1">
    <citation type="submission" date="2020-02" db="EMBL/GenBank/DDBJ databases">
        <title>Acidophilic actinobacteria isolated from forest soil.</title>
        <authorList>
            <person name="Golinska P."/>
        </authorList>
    </citation>
    <scope>NUCLEOTIDE SEQUENCE [LARGE SCALE GENOMIC DNA]</scope>
    <source>
        <strain evidence="6 7">NL8</strain>
    </source>
</reference>
<evidence type="ECO:0000259" key="5">
    <source>
        <dbReference type="Pfam" id="PF01494"/>
    </source>
</evidence>
<dbReference type="EMBL" id="JAAFYZ010000223">
    <property type="protein sequence ID" value="MBS2552979.1"/>
    <property type="molecule type" value="Genomic_DNA"/>
</dbReference>
<dbReference type="PRINTS" id="PR00420">
    <property type="entry name" value="RNGMNOXGNASE"/>
</dbReference>
<dbReference type="PANTHER" id="PTHR43004">
    <property type="entry name" value="TRK SYSTEM POTASSIUM UPTAKE PROTEIN"/>
    <property type="match status" value="1"/>
</dbReference>
<evidence type="ECO:0000256" key="3">
    <source>
        <dbReference type="ARBA" id="ARBA00022827"/>
    </source>
</evidence>
<keyword evidence="2" id="KW-0285">Flavoprotein</keyword>
<dbReference type="PANTHER" id="PTHR43004:SF19">
    <property type="entry name" value="BINDING MONOOXYGENASE, PUTATIVE (JCVI)-RELATED"/>
    <property type="match status" value="1"/>
</dbReference>
<evidence type="ECO:0000313" key="7">
    <source>
        <dbReference type="Proteomes" id="UP000730482"/>
    </source>
</evidence>
<keyword evidence="3" id="KW-0274">FAD</keyword>
<dbReference type="InterPro" id="IPR050641">
    <property type="entry name" value="RIFMO-like"/>
</dbReference>
<accession>A0ABS5L443</accession>
<keyword evidence="6" id="KW-0560">Oxidoreductase</keyword>
<feature type="compositionally biased region" description="Basic and acidic residues" evidence="4">
    <location>
        <begin position="323"/>
        <end position="342"/>
    </location>
</feature>
<dbReference type="InterPro" id="IPR036188">
    <property type="entry name" value="FAD/NAD-bd_sf"/>
</dbReference>
<dbReference type="SUPFAM" id="SSF51905">
    <property type="entry name" value="FAD/NAD(P)-binding domain"/>
    <property type="match status" value="1"/>
</dbReference>
<comment type="caution">
    <text evidence="6">The sequence shown here is derived from an EMBL/GenBank/DDBJ whole genome shotgun (WGS) entry which is preliminary data.</text>
</comment>
<comment type="cofactor">
    <cofactor evidence="1">
        <name>FAD</name>
        <dbReference type="ChEBI" id="CHEBI:57692"/>
    </cofactor>
</comment>
<dbReference type="InterPro" id="IPR002938">
    <property type="entry name" value="FAD-bd"/>
</dbReference>
<feature type="region of interest" description="Disordered" evidence="4">
    <location>
        <begin position="433"/>
        <end position="460"/>
    </location>
</feature>
<dbReference type="Pfam" id="PF01494">
    <property type="entry name" value="FAD_binding_3"/>
    <property type="match status" value="1"/>
</dbReference>
<dbReference type="Gene3D" id="3.40.30.120">
    <property type="match status" value="1"/>
</dbReference>
<keyword evidence="6" id="KW-0503">Monooxygenase</keyword>
<gene>
    <name evidence="6" type="ORF">KGQ19_39615</name>
</gene>
<dbReference type="Gene3D" id="3.50.50.60">
    <property type="entry name" value="FAD/NAD(P)-binding domain"/>
    <property type="match status" value="2"/>
</dbReference>
<dbReference type="GO" id="GO:0004497">
    <property type="term" value="F:monooxygenase activity"/>
    <property type="evidence" value="ECO:0007669"/>
    <property type="project" value="UniProtKB-KW"/>
</dbReference>
<proteinExistence type="predicted"/>
<protein>
    <submittedName>
        <fullName evidence="6">FAD-dependent monooxygenase</fullName>
    </submittedName>
</protein>
<sequence length="556" mass="58863">MSSPPDVDVLVVGAGPVGCWVAAELCAAGVRVQLVEARQSRATWSRGFVVHPRTIEIFDSRGVAAPMVATSRRSPTWHFAMGTTRLDFTALPTSFPYILLQPQAQTEQLLEEHLVRCGGAVLRGRRVVGLRQRADRVLVRIRLDGGGEQEVSARFVVGCDGAHSAVREAAGIGFNGTPDTIVSPAALVELAAPPPPEKYLQDSEQGLLLVIPLPDDRFIVSTIDHAVMTDLVTPWTTEMVRESLIRITGSDYGLGEVERISTIGNSALQADRYRDGRVLLAGDAAHVHFPMGGQGMNLGIQDAHNLAWRLAAAVRADREAGLNEGLDKGLDEGSQLDERPQYDEGPQDDESLQDAVKAEAIDALLDGYEAERRPAGERVLEDVHAQMALVAATGVDGAALRARFGALLAEHPQVNLQYARRLSGIAVRYPVRPAAGGSGGGHTESDGSDESNRDGAGGGDVRLGARVPDLLLAQADGPPVQLYELLREIGPGRFVRLAIGGGSAVGERIGGGSGIEAATIAATGVLGPDWALSAGWDAPGSVLIRPDGHVTEARTW</sequence>
<evidence type="ECO:0000313" key="6">
    <source>
        <dbReference type="EMBL" id="MBS2552979.1"/>
    </source>
</evidence>
<evidence type="ECO:0000256" key="4">
    <source>
        <dbReference type="SAM" id="MobiDB-lite"/>
    </source>
</evidence>
<dbReference type="Proteomes" id="UP000730482">
    <property type="component" value="Unassembled WGS sequence"/>
</dbReference>
<evidence type="ECO:0000256" key="1">
    <source>
        <dbReference type="ARBA" id="ARBA00001974"/>
    </source>
</evidence>
<keyword evidence="7" id="KW-1185">Reference proteome</keyword>
<name>A0ABS5L443_9ACTN</name>